<reference evidence="4" key="1">
    <citation type="submission" date="2017-09" db="EMBL/GenBank/DDBJ databases">
        <title>Depth-based differentiation of microbial function through sediment-hosted aquifers and enrichment of novel symbionts in the deep terrestrial subsurface.</title>
        <authorList>
            <person name="Probst A.J."/>
            <person name="Ladd B."/>
            <person name="Jarett J.K."/>
            <person name="Geller-Mcgrath D.E."/>
            <person name="Sieber C.M.K."/>
            <person name="Emerson J.B."/>
            <person name="Anantharaman K."/>
            <person name="Thomas B.C."/>
            <person name="Malmstrom R."/>
            <person name="Stieglmeier M."/>
            <person name="Klingl A."/>
            <person name="Woyke T."/>
            <person name="Ryan C.M."/>
            <person name="Banfield J.F."/>
        </authorList>
    </citation>
    <scope>NUCLEOTIDE SEQUENCE [LARGE SCALE GENOMIC DNA]</scope>
</reference>
<keyword evidence="2" id="KW-1133">Transmembrane helix</keyword>
<gene>
    <name evidence="3" type="ORF">COY16_03325</name>
</gene>
<dbReference type="EMBL" id="PFOB01000042">
    <property type="protein sequence ID" value="PIZ62866.1"/>
    <property type="molecule type" value="Genomic_DNA"/>
</dbReference>
<keyword evidence="2" id="KW-0812">Transmembrane</keyword>
<feature type="compositionally biased region" description="Basic and acidic residues" evidence="1">
    <location>
        <begin position="9"/>
        <end position="18"/>
    </location>
</feature>
<feature type="region of interest" description="Disordered" evidence="1">
    <location>
        <begin position="53"/>
        <end position="80"/>
    </location>
</feature>
<accession>A0A2M7TYG6</accession>
<feature type="compositionally biased region" description="Low complexity" evidence="1">
    <location>
        <begin position="124"/>
        <end position="137"/>
    </location>
</feature>
<evidence type="ECO:0000256" key="2">
    <source>
        <dbReference type="SAM" id="Phobius"/>
    </source>
</evidence>
<name>A0A2M7TYG6_9BACT</name>
<feature type="region of interest" description="Disordered" evidence="1">
    <location>
        <begin position="1"/>
        <end position="38"/>
    </location>
</feature>
<feature type="compositionally biased region" description="Acidic residues" evidence="1">
    <location>
        <begin position="138"/>
        <end position="154"/>
    </location>
</feature>
<protein>
    <submittedName>
        <fullName evidence="3">Uncharacterized protein</fullName>
    </submittedName>
</protein>
<proteinExistence type="predicted"/>
<feature type="region of interest" description="Disordered" evidence="1">
    <location>
        <begin position="124"/>
        <end position="154"/>
    </location>
</feature>
<keyword evidence="2" id="KW-0472">Membrane</keyword>
<evidence type="ECO:0000313" key="3">
    <source>
        <dbReference type="EMBL" id="PIZ62866.1"/>
    </source>
</evidence>
<evidence type="ECO:0000256" key="1">
    <source>
        <dbReference type="SAM" id="MobiDB-lite"/>
    </source>
</evidence>
<sequence length="167" mass="17885">MDPLNTEKPVNKDAETPKVDTPPIVSPDAPIGEEKIQTPAPVVVPEAVAQEIPTAPVSPETPAIVAPTDASTTPSGDDFGYTETKSNKLLYIFVFVLVVVLLSLVGLFFYKQFTSTTAGQPVQEVAPTVAESPAAEPATEEEAELDQIEIPDLDQELQDINTDIEQL</sequence>
<dbReference type="Proteomes" id="UP000228503">
    <property type="component" value="Unassembled WGS sequence"/>
</dbReference>
<dbReference type="AlphaFoldDB" id="A0A2M7TYG6"/>
<comment type="caution">
    <text evidence="3">The sequence shown here is derived from an EMBL/GenBank/DDBJ whole genome shotgun (WGS) entry which is preliminary data.</text>
</comment>
<evidence type="ECO:0000313" key="4">
    <source>
        <dbReference type="Proteomes" id="UP000228503"/>
    </source>
</evidence>
<organism evidence="3 4">
    <name type="scientific">Candidatus Roizmanbacteria bacterium CG_4_10_14_0_2_um_filter_39_13</name>
    <dbReference type="NCBI Taxonomy" id="1974825"/>
    <lineage>
        <taxon>Bacteria</taxon>
        <taxon>Candidatus Roizmaniibacteriota</taxon>
    </lineage>
</organism>
<feature type="transmembrane region" description="Helical" evidence="2">
    <location>
        <begin position="89"/>
        <end position="110"/>
    </location>
</feature>